<evidence type="ECO:0000256" key="1">
    <source>
        <dbReference type="ARBA" id="ARBA00004871"/>
    </source>
</evidence>
<keyword evidence="7" id="KW-0808">Transferase</keyword>
<comment type="subunit">
    <text evidence="8">Homodimer.</text>
</comment>
<evidence type="ECO:0000259" key="10">
    <source>
        <dbReference type="Pfam" id="PF08501"/>
    </source>
</evidence>
<dbReference type="PANTHER" id="PTHR21089">
    <property type="entry name" value="SHIKIMATE DEHYDROGENASE"/>
    <property type="match status" value="1"/>
</dbReference>
<dbReference type="InterPro" id="IPR006151">
    <property type="entry name" value="Shikm_DH/Glu-tRNA_Rdtase"/>
</dbReference>
<feature type="binding site" evidence="7">
    <location>
        <position position="319"/>
    </location>
    <ligand>
        <name>substrate</name>
    </ligand>
</feature>
<dbReference type="GO" id="GO:0004765">
    <property type="term" value="F:shikimate kinase activity"/>
    <property type="evidence" value="ECO:0007669"/>
    <property type="project" value="UniProtKB-UniRule"/>
</dbReference>
<comment type="function">
    <text evidence="7">Catalyzes the specific phosphorylation of the 3-hydroxyl group of shikimic acid using ATP as a cosubstrate.</text>
</comment>
<dbReference type="SUPFAM" id="SSF52540">
    <property type="entry name" value="P-loop containing nucleoside triphosphate hydrolases"/>
    <property type="match status" value="1"/>
</dbReference>
<dbReference type="GO" id="GO:0019632">
    <property type="term" value="P:shikimate metabolic process"/>
    <property type="evidence" value="ECO:0007669"/>
    <property type="project" value="InterPro"/>
</dbReference>
<dbReference type="GO" id="GO:0008652">
    <property type="term" value="P:amino acid biosynthetic process"/>
    <property type="evidence" value="ECO:0007669"/>
    <property type="project" value="UniProtKB-KW"/>
</dbReference>
<feature type="binding site" evidence="7">
    <location>
        <position position="343"/>
    </location>
    <ligand>
        <name>substrate</name>
    </ligand>
</feature>
<keyword evidence="7" id="KW-0479">Metal-binding</keyword>
<dbReference type="InterPro" id="IPR013708">
    <property type="entry name" value="Shikimate_DH-bd_N"/>
</dbReference>
<feature type="binding site" evidence="8">
    <location>
        <position position="107"/>
    </location>
    <ligand>
        <name>shikimate</name>
        <dbReference type="ChEBI" id="CHEBI:36208"/>
    </ligand>
</feature>
<evidence type="ECO:0000256" key="4">
    <source>
        <dbReference type="ARBA" id="ARBA00023002"/>
    </source>
</evidence>
<keyword evidence="7" id="KW-0418">Kinase</keyword>
<keyword evidence="12" id="KW-1185">Reference proteome</keyword>
<dbReference type="Gene3D" id="3.40.50.720">
    <property type="entry name" value="NAD(P)-binding Rossmann-like Domain"/>
    <property type="match status" value="1"/>
</dbReference>
<proteinExistence type="inferred from homology"/>
<comment type="subunit">
    <text evidence="7">Monomer.</text>
</comment>
<feature type="binding site" evidence="8">
    <location>
        <position position="227"/>
    </location>
    <ligand>
        <name>NADP(+)</name>
        <dbReference type="ChEBI" id="CHEBI:58349"/>
    </ligand>
</feature>
<feature type="binding site" evidence="8">
    <location>
        <begin position="155"/>
        <end position="160"/>
    </location>
    <ligand>
        <name>NADP(+)</name>
        <dbReference type="ChEBI" id="CHEBI:58349"/>
    </ligand>
</feature>
<keyword evidence="7" id="KW-0963">Cytoplasm</keyword>
<dbReference type="NCBIfam" id="TIGR00507">
    <property type="entry name" value="aroE"/>
    <property type="match status" value="1"/>
</dbReference>
<dbReference type="Proteomes" id="UP000615234">
    <property type="component" value="Unassembled WGS sequence"/>
</dbReference>
<comment type="pathway">
    <text evidence="1 8">Metabolic intermediate biosynthesis; chorismate biosynthesis; chorismate from D-erythrose 4-phosphate and phosphoenolpyruvate: step 4/7.</text>
</comment>
<dbReference type="InterPro" id="IPR011342">
    <property type="entry name" value="Shikimate_DH"/>
</dbReference>
<feature type="binding site" evidence="8">
    <location>
        <position position="257"/>
    </location>
    <ligand>
        <name>shikimate</name>
        <dbReference type="ChEBI" id="CHEBI:36208"/>
    </ligand>
</feature>
<dbReference type="PRINTS" id="PR01100">
    <property type="entry name" value="SHIKIMTKNASE"/>
</dbReference>
<feature type="binding site" evidence="7">
    <location>
        <position position="404"/>
    </location>
    <ligand>
        <name>ATP</name>
        <dbReference type="ChEBI" id="CHEBI:30616"/>
    </ligand>
</feature>
<comment type="cofactor">
    <cofactor evidence="7">
        <name>Mg(2+)</name>
        <dbReference type="ChEBI" id="CHEBI:18420"/>
    </cofactor>
    <text evidence="7">Binds 1 Mg(2+) ion per subunit.</text>
</comment>
<dbReference type="InterPro" id="IPR022893">
    <property type="entry name" value="Shikimate_DH_fam"/>
</dbReference>
<dbReference type="SUPFAM" id="SSF51735">
    <property type="entry name" value="NAD(P)-binding Rossmann-fold domains"/>
    <property type="match status" value="1"/>
</dbReference>
<dbReference type="HAMAP" id="MF_00109">
    <property type="entry name" value="Shikimate_kinase"/>
    <property type="match status" value="1"/>
</dbReference>
<dbReference type="EC" id="2.7.1.71" evidence="7"/>
<feature type="domain" description="Quinate/shikimate 5-dehydrogenase/glutamyl-tRNA reductase" evidence="9">
    <location>
        <begin position="121"/>
        <end position="201"/>
    </location>
</feature>
<evidence type="ECO:0000256" key="6">
    <source>
        <dbReference type="ARBA" id="ARBA00049442"/>
    </source>
</evidence>
<feature type="binding site" evidence="7">
    <location>
        <position position="301"/>
    </location>
    <ligand>
        <name>Mg(2+)</name>
        <dbReference type="ChEBI" id="CHEBI:18420"/>
    </ligand>
</feature>
<keyword evidence="7" id="KW-0067">ATP-binding</keyword>
<feature type="binding site" evidence="8">
    <location>
        <position position="250"/>
    </location>
    <ligand>
        <name>NADP(+)</name>
        <dbReference type="ChEBI" id="CHEBI:58349"/>
    </ligand>
</feature>
<evidence type="ECO:0000256" key="7">
    <source>
        <dbReference type="HAMAP-Rule" id="MF_00109"/>
    </source>
</evidence>
<organism evidence="11 12">
    <name type="scientific">Coprococcus hominis</name>
    <name type="common">ex Liu et al. 2022</name>
    <dbReference type="NCBI Taxonomy" id="2763039"/>
    <lineage>
        <taxon>Bacteria</taxon>
        <taxon>Bacillati</taxon>
        <taxon>Bacillota</taxon>
        <taxon>Clostridia</taxon>
        <taxon>Lachnospirales</taxon>
        <taxon>Lachnospiraceae</taxon>
        <taxon>Coprococcus</taxon>
    </lineage>
</organism>
<feature type="active site" description="Proton acceptor" evidence="8">
    <location>
        <position position="71"/>
    </location>
</feature>
<dbReference type="GO" id="GO:0009073">
    <property type="term" value="P:aromatic amino acid family biosynthetic process"/>
    <property type="evidence" value="ECO:0007669"/>
    <property type="project" value="UniProtKB-KW"/>
</dbReference>
<dbReference type="Pfam" id="PF08501">
    <property type="entry name" value="Shikimate_dh_N"/>
    <property type="match status" value="1"/>
</dbReference>
<feature type="binding site" evidence="8">
    <location>
        <position position="229"/>
    </location>
    <ligand>
        <name>shikimate</name>
        <dbReference type="ChEBI" id="CHEBI:36208"/>
    </ligand>
</feature>
<keyword evidence="3 8" id="KW-0521">NADP</keyword>
<keyword evidence="7" id="KW-0547">Nucleotide-binding</keyword>
<comment type="catalytic activity">
    <reaction evidence="6 8">
        <text>shikimate + NADP(+) = 3-dehydroshikimate + NADPH + H(+)</text>
        <dbReference type="Rhea" id="RHEA:17737"/>
        <dbReference type="ChEBI" id="CHEBI:15378"/>
        <dbReference type="ChEBI" id="CHEBI:16630"/>
        <dbReference type="ChEBI" id="CHEBI:36208"/>
        <dbReference type="ChEBI" id="CHEBI:57783"/>
        <dbReference type="ChEBI" id="CHEBI:58349"/>
        <dbReference type="EC" id="1.1.1.25"/>
    </reaction>
</comment>
<feature type="binding site" evidence="8">
    <location>
        <begin position="131"/>
        <end position="135"/>
    </location>
    <ligand>
        <name>NADP(+)</name>
        <dbReference type="ChEBI" id="CHEBI:58349"/>
    </ligand>
</feature>
<evidence type="ECO:0000256" key="8">
    <source>
        <dbReference type="HAMAP-Rule" id="MF_00222"/>
    </source>
</evidence>
<keyword evidence="4 8" id="KW-0560">Oxidoreductase</keyword>
<dbReference type="GO" id="GO:0009423">
    <property type="term" value="P:chorismate biosynthetic process"/>
    <property type="evidence" value="ECO:0007669"/>
    <property type="project" value="UniProtKB-UniRule"/>
</dbReference>
<comment type="subcellular location">
    <subcellularLocation>
        <location evidence="7">Cytoplasm</location>
    </subcellularLocation>
</comment>
<comment type="caution">
    <text evidence="11">The sequence shown here is derived from an EMBL/GenBank/DDBJ whole genome shotgun (WGS) entry which is preliminary data.</text>
</comment>
<dbReference type="UniPathway" id="UPA00053">
    <property type="reaction ID" value="UER00087"/>
</dbReference>
<evidence type="ECO:0000256" key="3">
    <source>
        <dbReference type="ARBA" id="ARBA00022857"/>
    </source>
</evidence>
<dbReference type="InterPro" id="IPR046346">
    <property type="entry name" value="Aminoacid_DH-like_N_sf"/>
</dbReference>
<dbReference type="GO" id="GO:0000287">
    <property type="term" value="F:magnesium ion binding"/>
    <property type="evidence" value="ECO:0007669"/>
    <property type="project" value="UniProtKB-UniRule"/>
</dbReference>
<dbReference type="GO" id="GO:0005524">
    <property type="term" value="F:ATP binding"/>
    <property type="evidence" value="ECO:0007669"/>
    <property type="project" value="UniProtKB-UniRule"/>
</dbReference>
<evidence type="ECO:0000259" key="9">
    <source>
        <dbReference type="Pfam" id="PF01488"/>
    </source>
</evidence>
<evidence type="ECO:0000256" key="5">
    <source>
        <dbReference type="ARBA" id="ARBA00023141"/>
    </source>
</evidence>
<reference evidence="11 12" key="1">
    <citation type="submission" date="2020-08" db="EMBL/GenBank/DDBJ databases">
        <title>Genome public.</title>
        <authorList>
            <person name="Liu C."/>
            <person name="Sun Q."/>
        </authorList>
    </citation>
    <scope>NUCLEOTIDE SEQUENCE [LARGE SCALE GENOMIC DNA]</scope>
    <source>
        <strain evidence="11 12">NSJ-10</strain>
    </source>
</reference>
<dbReference type="InterPro" id="IPR000623">
    <property type="entry name" value="Shikimate_kinase/TSH1"/>
</dbReference>
<feature type="binding site" evidence="8">
    <location>
        <position position="83"/>
    </location>
    <ligand>
        <name>NADP(+)</name>
        <dbReference type="ChEBI" id="CHEBI:58349"/>
    </ligand>
</feature>
<accession>A0A8I0AIR9</accession>
<dbReference type="SUPFAM" id="SSF53223">
    <property type="entry name" value="Aminoacid dehydrogenase-like, N-terminal domain"/>
    <property type="match status" value="1"/>
</dbReference>
<dbReference type="Gene3D" id="3.40.50.10860">
    <property type="entry name" value="Leucine Dehydrogenase, chain A, domain 1"/>
    <property type="match status" value="1"/>
</dbReference>
<dbReference type="CDD" id="cd00464">
    <property type="entry name" value="SK"/>
    <property type="match status" value="1"/>
</dbReference>
<dbReference type="HAMAP" id="MF_00222">
    <property type="entry name" value="Shikimate_DH_AroE"/>
    <property type="match status" value="1"/>
</dbReference>
<feature type="binding site" evidence="8">
    <location>
        <position position="92"/>
    </location>
    <ligand>
        <name>shikimate</name>
        <dbReference type="ChEBI" id="CHEBI:36208"/>
    </ligand>
</feature>
<comment type="function">
    <text evidence="8">Involved in the biosynthesis of the chorismate, which leads to the biosynthesis of aromatic amino acids. Catalyzes the reversible NADPH linked reduction of 3-dehydroshikimate (DHSA) to yield shikimate (SA).</text>
</comment>
<dbReference type="Gene3D" id="3.40.50.300">
    <property type="entry name" value="P-loop containing nucleotide triphosphate hydrolases"/>
    <property type="match status" value="1"/>
</dbReference>
<comment type="pathway">
    <text evidence="7">Metabolic intermediate biosynthesis; chorismate biosynthesis; chorismate from D-erythrose 4-phosphate and phosphoenolpyruvate: step 5/7.</text>
</comment>
<dbReference type="InterPro" id="IPR031322">
    <property type="entry name" value="Shikimate/glucono_kinase"/>
</dbReference>
<feature type="binding site" evidence="7">
    <location>
        <position position="423"/>
    </location>
    <ligand>
        <name>substrate</name>
    </ligand>
</feature>
<comment type="catalytic activity">
    <reaction evidence="7">
        <text>shikimate + ATP = 3-phosphoshikimate + ADP + H(+)</text>
        <dbReference type="Rhea" id="RHEA:13121"/>
        <dbReference type="ChEBI" id="CHEBI:15378"/>
        <dbReference type="ChEBI" id="CHEBI:30616"/>
        <dbReference type="ChEBI" id="CHEBI:36208"/>
        <dbReference type="ChEBI" id="CHEBI:145989"/>
        <dbReference type="ChEBI" id="CHEBI:456216"/>
        <dbReference type="EC" id="2.7.1.71"/>
    </reaction>
</comment>
<dbReference type="InterPro" id="IPR027417">
    <property type="entry name" value="P-loop_NTPase"/>
</dbReference>
<feature type="domain" description="Shikimate dehydrogenase substrate binding N-terminal" evidence="10">
    <location>
        <begin position="12"/>
        <end position="94"/>
    </location>
</feature>
<dbReference type="EC" id="1.1.1.25" evidence="8"/>
<dbReference type="GO" id="GO:0004764">
    <property type="term" value="F:shikimate 3-dehydrogenase (NADP+) activity"/>
    <property type="evidence" value="ECO:0007669"/>
    <property type="project" value="UniProtKB-UniRule"/>
</dbReference>
<dbReference type="Pfam" id="PF01202">
    <property type="entry name" value="SKI"/>
    <property type="match status" value="1"/>
</dbReference>
<keyword evidence="7" id="KW-0460">Magnesium</keyword>
<comment type="caution">
    <text evidence="7">Lacks conserved residue(s) required for the propagation of feature annotation.</text>
</comment>
<evidence type="ECO:0000256" key="2">
    <source>
        <dbReference type="ARBA" id="ARBA00022605"/>
    </source>
</evidence>
<comment type="similarity">
    <text evidence="8">Belongs to the shikimate dehydrogenase family.</text>
</comment>
<evidence type="ECO:0000313" key="11">
    <source>
        <dbReference type="EMBL" id="MBC5662820.1"/>
    </source>
</evidence>
<protein>
    <recommendedName>
        <fullName evidence="7 8">Multifunctional fusion protein</fullName>
    </recommendedName>
    <domain>
        <recommendedName>
            <fullName evidence="7">Shikimate kinase</fullName>
            <shortName evidence="7">SK</shortName>
            <ecNumber evidence="7">2.7.1.71</ecNumber>
        </recommendedName>
    </domain>
    <domain>
        <recommendedName>
            <fullName evidence="8">Shikimate dehydrogenase (NADP(+))</fullName>
            <shortName evidence="8">SDH</shortName>
            <ecNumber evidence="8">1.1.1.25</ecNumber>
        </recommendedName>
    </domain>
</protein>
<keyword evidence="2 7" id="KW-0028">Amino-acid biosynthesis</keyword>
<dbReference type="GO" id="GO:0050661">
    <property type="term" value="F:NADP binding"/>
    <property type="evidence" value="ECO:0007669"/>
    <property type="project" value="InterPro"/>
</dbReference>
<feature type="binding site" evidence="8">
    <location>
        <begin position="20"/>
        <end position="22"/>
    </location>
    <ligand>
        <name>shikimate</name>
        <dbReference type="ChEBI" id="CHEBI:36208"/>
    </ligand>
</feature>
<gene>
    <name evidence="8 11" type="primary">aroE</name>
    <name evidence="7" type="synonym">aroK</name>
    <name evidence="11" type="ORF">H8S09_07935</name>
</gene>
<dbReference type="PANTHER" id="PTHR21089:SF1">
    <property type="entry name" value="BIFUNCTIONAL 3-DEHYDROQUINATE DEHYDRATASE_SHIKIMATE DEHYDROGENASE, CHLOROPLASTIC"/>
    <property type="match status" value="1"/>
</dbReference>
<dbReference type="GO" id="GO:0005737">
    <property type="term" value="C:cytoplasm"/>
    <property type="evidence" value="ECO:0007669"/>
    <property type="project" value="UniProtKB-SubCell"/>
</dbReference>
<dbReference type="InterPro" id="IPR036291">
    <property type="entry name" value="NAD(P)-bd_dom_sf"/>
</dbReference>
<evidence type="ECO:0000313" key="12">
    <source>
        <dbReference type="Proteomes" id="UP000615234"/>
    </source>
</evidence>
<feature type="binding site" evidence="8">
    <location>
        <position position="67"/>
    </location>
    <ligand>
        <name>shikimate</name>
        <dbReference type="ChEBI" id="CHEBI:36208"/>
    </ligand>
</feature>
<dbReference type="EMBL" id="JACOOX010000004">
    <property type="protein sequence ID" value="MBC5662820.1"/>
    <property type="molecule type" value="Genomic_DNA"/>
</dbReference>
<dbReference type="AlphaFoldDB" id="A0A8I0AIR9"/>
<dbReference type="Pfam" id="PF01488">
    <property type="entry name" value="Shikimate_DH"/>
    <property type="match status" value="1"/>
</dbReference>
<feature type="binding site" evidence="7">
    <location>
        <position position="366"/>
    </location>
    <ligand>
        <name>substrate</name>
    </ligand>
</feature>
<name>A0A8I0AIR9_9FIRM</name>
<keyword evidence="5 7" id="KW-0057">Aromatic amino acid biosynthesis</keyword>
<dbReference type="RefSeq" id="WP_117807376.1">
    <property type="nucleotide sequence ID" value="NZ_JACOOX010000004.1"/>
</dbReference>
<comment type="similarity">
    <text evidence="7">Belongs to the shikimate kinase family.</text>
</comment>
<sequence length="453" mass="50101">MMIDGKTRTLGLLGDPVEHTMSPLIHNTLSETLGLNNVYVPFHTKAEDLGEAVKGAYALNILGLNVTVPHKNEVMKYLSELDEGAQAIGAANTLVRTENGYKGYNTDMLGLLREVRSYGVELDAHDVIILGAGGAAKAVAYMCGANGAGHVYILNRTVSKAQAIADHMNDFFGKQNMTAMSIQDYHKLPEKKYIVFQSTSKGLYPHIDEVIIEDPAFYQMVSVGIDLIYKPFCTRFMSLCRQAGAKSYNGLKMLLYQGIIAYELWNDISVDEKTADMIYQKLLKKTRDNIILTGFMGSGKTTVGQLLSEKYGYTFIDTDQYIEEKCGCTIAELFSKKGEAYFRQLETDTLKELNTSLTHAVLSTGGGLPLREENAVELATLGTVVYLQITPEEVISRLSGDNTRPLLAGGNPEHKVRDLLTYRTPLYERAADLTIPVTELTPEHIVEEIISKI</sequence>
<feature type="binding site" evidence="7">
    <location>
        <begin position="297"/>
        <end position="302"/>
    </location>
    <ligand>
        <name>ATP</name>
        <dbReference type="ChEBI" id="CHEBI:30616"/>
    </ligand>
</feature>